<organism evidence="1 2">
    <name type="scientific">Vicia faba</name>
    <name type="common">Broad bean</name>
    <name type="synonym">Faba vulgaris</name>
    <dbReference type="NCBI Taxonomy" id="3906"/>
    <lineage>
        <taxon>Eukaryota</taxon>
        <taxon>Viridiplantae</taxon>
        <taxon>Streptophyta</taxon>
        <taxon>Embryophyta</taxon>
        <taxon>Tracheophyta</taxon>
        <taxon>Spermatophyta</taxon>
        <taxon>Magnoliopsida</taxon>
        <taxon>eudicotyledons</taxon>
        <taxon>Gunneridae</taxon>
        <taxon>Pentapetalae</taxon>
        <taxon>rosids</taxon>
        <taxon>fabids</taxon>
        <taxon>Fabales</taxon>
        <taxon>Fabaceae</taxon>
        <taxon>Papilionoideae</taxon>
        <taxon>50 kb inversion clade</taxon>
        <taxon>NPAAA clade</taxon>
        <taxon>Hologalegina</taxon>
        <taxon>IRL clade</taxon>
        <taxon>Fabeae</taxon>
        <taxon>Vicia</taxon>
    </lineage>
</organism>
<protein>
    <submittedName>
        <fullName evidence="1">Uncharacterized protein</fullName>
    </submittedName>
</protein>
<accession>A0AAV0YS53</accession>
<proteinExistence type="predicted"/>
<evidence type="ECO:0000313" key="2">
    <source>
        <dbReference type="Proteomes" id="UP001157006"/>
    </source>
</evidence>
<sequence>MVKDEINKGKSRVGMGLKEFEEEEIRSIVMGVEVTITQSHIVHLISEYGQLMIRKVEEFVAAILMSIAESSIVGVQKLEVATIETQPPRAYMESAKYDEVILNFVGETFIVRFINCH</sequence>
<gene>
    <name evidence="1" type="ORF">VFH_I308440</name>
</gene>
<keyword evidence="2" id="KW-1185">Reference proteome</keyword>
<name>A0AAV0YS53_VICFA</name>
<evidence type="ECO:0000313" key="1">
    <source>
        <dbReference type="EMBL" id="CAI8587623.1"/>
    </source>
</evidence>
<reference evidence="1 2" key="1">
    <citation type="submission" date="2023-01" db="EMBL/GenBank/DDBJ databases">
        <authorList>
            <person name="Kreplak J."/>
        </authorList>
    </citation>
    <scope>NUCLEOTIDE SEQUENCE [LARGE SCALE GENOMIC DNA]</scope>
</reference>
<dbReference type="Proteomes" id="UP001157006">
    <property type="component" value="Chromosome 1L"/>
</dbReference>
<dbReference type="EMBL" id="OX451736">
    <property type="protein sequence ID" value="CAI8587623.1"/>
    <property type="molecule type" value="Genomic_DNA"/>
</dbReference>
<dbReference type="AlphaFoldDB" id="A0AAV0YS53"/>